<dbReference type="PANTHER" id="PTHR43547">
    <property type="entry name" value="TWO-COMPONENT HISTIDINE KINASE"/>
    <property type="match status" value="1"/>
</dbReference>
<evidence type="ECO:0000259" key="5">
    <source>
        <dbReference type="PROSITE" id="PS50109"/>
    </source>
</evidence>
<dbReference type="SMART" id="SM00388">
    <property type="entry name" value="HisKA"/>
    <property type="match status" value="1"/>
</dbReference>
<proteinExistence type="predicted"/>
<dbReference type="InterPro" id="IPR003594">
    <property type="entry name" value="HATPase_dom"/>
</dbReference>
<dbReference type="InterPro" id="IPR003661">
    <property type="entry name" value="HisK_dim/P_dom"/>
</dbReference>
<dbReference type="EC" id="2.7.13.3" evidence="2"/>
<dbReference type="CDD" id="cd00075">
    <property type="entry name" value="HATPase"/>
    <property type="match status" value="1"/>
</dbReference>
<evidence type="ECO:0000256" key="1">
    <source>
        <dbReference type="ARBA" id="ARBA00000085"/>
    </source>
</evidence>
<protein>
    <recommendedName>
        <fullName evidence="2">histidine kinase</fullName>
        <ecNumber evidence="2">2.7.13.3</ecNumber>
    </recommendedName>
</protein>
<feature type="region of interest" description="Disordered" evidence="4">
    <location>
        <begin position="64"/>
        <end position="86"/>
    </location>
</feature>
<dbReference type="Proteomes" id="UP000075604">
    <property type="component" value="Unassembled WGS sequence"/>
</dbReference>
<dbReference type="PROSITE" id="PS50109">
    <property type="entry name" value="HIS_KIN"/>
    <property type="match status" value="1"/>
</dbReference>
<sequence length="379" mass="41131">MSLLETPLTARSASLVRPHLSTEPNAADAIQAGLVLMTVGRGGRVIFANPPAREISFAYEDLDGHTPQVTDADGKPLGPDERPRSRALRGESFGPLLTHWKTGQGDFALLVRCDAVDHGGKLAALTFIDVTAFQRWTEDTRAALAARDEFLSIAAHELRSPLNALLLTIHRIKLRIPPDGSFPELDRLVDMSERQIDRLTSLVQNLLDVTRIRARRLELDFEPKDLLQIVRDAAEAITEHARTAGTPVQIVAGEPIFGLWDGARIEQVVQNLLTNALKYGGGGPIEVSLAHEGTTAKLTVRDHGPGVAAEDHDRVFEPFQRIASTYKSQSLGLGLYIVREIVQAHGGSIVIEPPDGGGAAFVVRLPVAQQTSETSMEPS</sequence>
<dbReference type="Pfam" id="PF00512">
    <property type="entry name" value="HisKA"/>
    <property type="match status" value="1"/>
</dbReference>
<dbReference type="SUPFAM" id="SSF55874">
    <property type="entry name" value="ATPase domain of HSP90 chaperone/DNA topoisomerase II/histidine kinase"/>
    <property type="match status" value="1"/>
</dbReference>
<dbReference type="AlphaFoldDB" id="A0A150PXR1"/>
<dbReference type="PANTHER" id="PTHR43547:SF2">
    <property type="entry name" value="HYBRID SIGNAL TRANSDUCTION HISTIDINE KINASE C"/>
    <property type="match status" value="1"/>
</dbReference>
<dbReference type="PRINTS" id="PR00344">
    <property type="entry name" value="BCTRLSENSOR"/>
</dbReference>
<comment type="catalytic activity">
    <reaction evidence="1">
        <text>ATP + protein L-histidine = ADP + protein N-phospho-L-histidine.</text>
        <dbReference type="EC" id="2.7.13.3"/>
    </reaction>
</comment>
<dbReference type="InterPro" id="IPR004358">
    <property type="entry name" value="Sig_transdc_His_kin-like_C"/>
</dbReference>
<gene>
    <name evidence="6" type="ORF">BE04_39085</name>
</gene>
<dbReference type="EMBL" id="JELX01000992">
    <property type="protein sequence ID" value="KYF60276.1"/>
    <property type="molecule type" value="Genomic_DNA"/>
</dbReference>
<evidence type="ECO:0000256" key="2">
    <source>
        <dbReference type="ARBA" id="ARBA00012438"/>
    </source>
</evidence>
<dbReference type="SMART" id="SM00387">
    <property type="entry name" value="HATPase_c"/>
    <property type="match status" value="1"/>
</dbReference>
<accession>A0A150PXR1</accession>
<organism evidence="6 7">
    <name type="scientific">Sorangium cellulosum</name>
    <name type="common">Polyangium cellulosum</name>
    <dbReference type="NCBI Taxonomy" id="56"/>
    <lineage>
        <taxon>Bacteria</taxon>
        <taxon>Pseudomonadati</taxon>
        <taxon>Myxococcota</taxon>
        <taxon>Polyangia</taxon>
        <taxon>Polyangiales</taxon>
        <taxon>Polyangiaceae</taxon>
        <taxon>Sorangium</taxon>
    </lineage>
</organism>
<evidence type="ECO:0000313" key="6">
    <source>
        <dbReference type="EMBL" id="KYF60276.1"/>
    </source>
</evidence>
<dbReference type="InterPro" id="IPR036097">
    <property type="entry name" value="HisK_dim/P_sf"/>
</dbReference>
<feature type="domain" description="Histidine kinase" evidence="5">
    <location>
        <begin position="153"/>
        <end position="369"/>
    </location>
</feature>
<dbReference type="GO" id="GO:0000155">
    <property type="term" value="F:phosphorelay sensor kinase activity"/>
    <property type="evidence" value="ECO:0007669"/>
    <property type="project" value="InterPro"/>
</dbReference>
<dbReference type="CDD" id="cd00082">
    <property type="entry name" value="HisKA"/>
    <property type="match status" value="1"/>
</dbReference>
<reference evidence="6 7" key="1">
    <citation type="submission" date="2014-02" db="EMBL/GenBank/DDBJ databases">
        <title>The small core and large imbalanced accessory genome model reveals a collaborative survival strategy of Sorangium cellulosum strains in nature.</title>
        <authorList>
            <person name="Han K."/>
            <person name="Peng R."/>
            <person name="Blom J."/>
            <person name="Li Y.-Z."/>
        </authorList>
    </citation>
    <scope>NUCLEOTIDE SEQUENCE [LARGE SCALE GENOMIC DNA]</scope>
    <source>
        <strain evidence="6 7">So0157-18</strain>
    </source>
</reference>
<evidence type="ECO:0000313" key="7">
    <source>
        <dbReference type="Proteomes" id="UP000075604"/>
    </source>
</evidence>
<evidence type="ECO:0000256" key="3">
    <source>
        <dbReference type="ARBA" id="ARBA00022553"/>
    </source>
</evidence>
<dbReference type="Gene3D" id="3.30.565.10">
    <property type="entry name" value="Histidine kinase-like ATPase, C-terminal domain"/>
    <property type="match status" value="1"/>
</dbReference>
<dbReference type="Gene3D" id="1.10.287.130">
    <property type="match status" value="1"/>
</dbReference>
<dbReference type="SUPFAM" id="SSF47384">
    <property type="entry name" value="Homodimeric domain of signal transducing histidine kinase"/>
    <property type="match status" value="1"/>
</dbReference>
<dbReference type="InterPro" id="IPR005467">
    <property type="entry name" value="His_kinase_dom"/>
</dbReference>
<feature type="compositionally biased region" description="Basic and acidic residues" evidence="4">
    <location>
        <begin position="72"/>
        <end position="84"/>
    </location>
</feature>
<keyword evidence="3" id="KW-0597">Phosphoprotein</keyword>
<dbReference type="InterPro" id="IPR036890">
    <property type="entry name" value="HATPase_C_sf"/>
</dbReference>
<dbReference type="Pfam" id="PF02518">
    <property type="entry name" value="HATPase_c"/>
    <property type="match status" value="1"/>
</dbReference>
<evidence type="ECO:0000256" key="4">
    <source>
        <dbReference type="SAM" id="MobiDB-lite"/>
    </source>
</evidence>
<name>A0A150PXR1_SORCE</name>
<comment type="caution">
    <text evidence="6">The sequence shown here is derived from an EMBL/GenBank/DDBJ whole genome shotgun (WGS) entry which is preliminary data.</text>
</comment>